<dbReference type="FunFam" id="2.170.130.10:FF:000001">
    <property type="entry name" value="Catecholate siderophore TonB-dependent receptor"/>
    <property type="match status" value="1"/>
</dbReference>
<keyword evidence="19" id="KW-1185">Reference proteome</keyword>
<dbReference type="GO" id="GO:0009279">
    <property type="term" value="C:cell outer membrane"/>
    <property type="evidence" value="ECO:0007669"/>
    <property type="project" value="UniProtKB-SubCell"/>
</dbReference>
<evidence type="ECO:0000256" key="9">
    <source>
        <dbReference type="ARBA" id="ARBA00023065"/>
    </source>
</evidence>
<protein>
    <submittedName>
        <fullName evidence="18">TonB-dependent siderophore receptor</fullName>
    </submittedName>
</protein>
<dbReference type="InterPro" id="IPR000531">
    <property type="entry name" value="Beta-barrel_TonB"/>
</dbReference>
<dbReference type="GO" id="GO:0038023">
    <property type="term" value="F:signaling receptor activity"/>
    <property type="evidence" value="ECO:0007669"/>
    <property type="project" value="InterPro"/>
</dbReference>
<dbReference type="InterPro" id="IPR012910">
    <property type="entry name" value="Plug_dom"/>
</dbReference>
<dbReference type="InterPro" id="IPR010105">
    <property type="entry name" value="TonB_sidphr_rcpt"/>
</dbReference>
<organism evidence="18 19">
    <name type="scientific">Bordetella genomosp. 12</name>
    <dbReference type="NCBI Taxonomy" id="463035"/>
    <lineage>
        <taxon>Bacteria</taxon>
        <taxon>Pseudomonadati</taxon>
        <taxon>Pseudomonadota</taxon>
        <taxon>Betaproteobacteria</taxon>
        <taxon>Burkholderiales</taxon>
        <taxon>Alcaligenaceae</taxon>
        <taxon>Bordetella</taxon>
    </lineage>
</organism>
<dbReference type="SMART" id="SM00965">
    <property type="entry name" value="STN"/>
    <property type="match status" value="1"/>
</dbReference>
<feature type="domain" description="Secretin/TonB short N-terminal" evidence="17">
    <location>
        <begin position="81"/>
        <end position="132"/>
    </location>
</feature>
<dbReference type="CDD" id="cd01347">
    <property type="entry name" value="ligand_gated_channel"/>
    <property type="match status" value="1"/>
</dbReference>
<evidence type="ECO:0000256" key="8">
    <source>
        <dbReference type="ARBA" id="ARBA00023004"/>
    </source>
</evidence>
<dbReference type="InterPro" id="IPR011662">
    <property type="entry name" value="Secretin/TonB_short_N"/>
</dbReference>
<comment type="subcellular location">
    <subcellularLocation>
        <location evidence="1 14">Cell outer membrane</location>
        <topology evidence="1 14">Multi-pass membrane protein</topology>
    </subcellularLocation>
</comment>
<evidence type="ECO:0000256" key="1">
    <source>
        <dbReference type="ARBA" id="ARBA00004571"/>
    </source>
</evidence>
<keyword evidence="8" id="KW-0408">Iron</keyword>
<keyword evidence="7" id="KW-0732">Signal</keyword>
<comment type="caution">
    <text evidence="18">The sequence shown here is derived from an EMBL/GenBank/DDBJ whole genome shotgun (WGS) entry which is preliminary data.</text>
</comment>
<dbReference type="OrthoDB" id="127311at2"/>
<dbReference type="InterPro" id="IPR039426">
    <property type="entry name" value="TonB-dep_rcpt-like"/>
</dbReference>
<accession>A0A261VDJ4</accession>
<dbReference type="NCBIfam" id="TIGR01783">
    <property type="entry name" value="TonB-siderophor"/>
    <property type="match status" value="1"/>
</dbReference>
<dbReference type="Gene3D" id="2.170.130.10">
    <property type="entry name" value="TonB-dependent receptor, plug domain"/>
    <property type="match status" value="1"/>
</dbReference>
<dbReference type="FunFam" id="2.40.170.20:FF:000005">
    <property type="entry name" value="TonB-dependent siderophore receptor"/>
    <property type="match status" value="1"/>
</dbReference>
<keyword evidence="10 15" id="KW-0798">TonB box</keyword>
<evidence type="ECO:0000256" key="2">
    <source>
        <dbReference type="ARBA" id="ARBA00009810"/>
    </source>
</evidence>
<proteinExistence type="inferred from homology"/>
<feature type="compositionally biased region" description="Basic and acidic residues" evidence="16">
    <location>
        <begin position="1"/>
        <end position="12"/>
    </location>
</feature>
<dbReference type="Proteomes" id="UP000216429">
    <property type="component" value="Unassembled WGS sequence"/>
</dbReference>
<evidence type="ECO:0000313" key="19">
    <source>
        <dbReference type="Proteomes" id="UP000216429"/>
    </source>
</evidence>
<feature type="region of interest" description="Disordered" evidence="16">
    <location>
        <begin position="1"/>
        <end position="23"/>
    </location>
</feature>
<keyword evidence="3 14" id="KW-0813">Transport</keyword>
<reference evidence="19" key="1">
    <citation type="submission" date="2017-05" db="EMBL/GenBank/DDBJ databases">
        <title>Complete and WGS of Bordetella genogroups.</title>
        <authorList>
            <person name="Spilker T."/>
            <person name="Lipuma J."/>
        </authorList>
    </citation>
    <scope>NUCLEOTIDE SEQUENCE [LARGE SCALE GENOMIC DNA]</scope>
    <source>
        <strain evidence="19">AU6712</strain>
    </source>
</reference>
<name>A0A261VDJ4_9BORD</name>
<evidence type="ECO:0000256" key="3">
    <source>
        <dbReference type="ARBA" id="ARBA00022448"/>
    </source>
</evidence>
<evidence type="ECO:0000313" key="18">
    <source>
        <dbReference type="EMBL" id="OZI71650.1"/>
    </source>
</evidence>
<evidence type="ECO:0000256" key="14">
    <source>
        <dbReference type="PROSITE-ProRule" id="PRU01360"/>
    </source>
</evidence>
<gene>
    <name evidence="18" type="ORF">CAL22_17775</name>
</gene>
<dbReference type="PANTHER" id="PTHR32552">
    <property type="entry name" value="FERRICHROME IRON RECEPTOR-RELATED"/>
    <property type="match status" value="1"/>
</dbReference>
<dbReference type="PROSITE" id="PS52016">
    <property type="entry name" value="TONB_DEPENDENT_REC_3"/>
    <property type="match status" value="1"/>
</dbReference>
<evidence type="ECO:0000256" key="4">
    <source>
        <dbReference type="ARBA" id="ARBA00022452"/>
    </source>
</evidence>
<dbReference type="Pfam" id="PF00593">
    <property type="entry name" value="TonB_dep_Rec_b-barrel"/>
    <property type="match status" value="1"/>
</dbReference>
<comment type="similarity">
    <text evidence="2 14 15">Belongs to the TonB-dependent receptor family.</text>
</comment>
<dbReference type="Pfam" id="PF07660">
    <property type="entry name" value="STN"/>
    <property type="match status" value="1"/>
</dbReference>
<dbReference type="Gene3D" id="3.55.50.30">
    <property type="match status" value="1"/>
</dbReference>
<keyword evidence="11 14" id="KW-0472">Membrane</keyword>
<dbReference type="GO" id="GO:0015344">
    <property type="term" value="F:siderophore uptake transmembrane transporter activity"/>
    <property type="evidence" value="ECO:0007669"/>
    <property type="project" value="TreeGrafter"/>
</dbReference>
<dbReference type="Gene3D" id="2.40.170.20">
    <property type="entry name" value="TonB-dependent receptor, beta-barrel domain"/>
    <property type="match status" value="1"/>
</dbReference>
<evidence type="ECO:0000256" key="6">
    <source>
        <dbReference type="ARBA" id="ARBA00022692"/>
    </source>
</evidence>
<dbReference type="InterPro" id="IPR036942">
    <property type="entry name" value="Beta-barrel_TonB_sf"/>
</dbReference>
<evidence type="ECO:0000259" key="17">
    <source>
        <dbReference type="SMART" id="SM00965"/>
    </source>
</evidence>
<dbReference type="RefSeq" id="WP_094815552.1">
    <property type="nucleotide sequence ID" value="NZ_NEVU01000003.1"/>
</dbReference>
<evidence type="ECO:0000256" key="11">
    <source>
        <dbReference type="ARBA" id="ARBA00023136"/>
    </source>
</evidence>
<dbReference type="GO" id="GO:0015891">
    <property type="term" value="P:siderophore transport"/>
    <property type="evidence" value="ECO:0007669"/>
    <property type="project" value="InterPro"/>
</dbReference>
<keyword evidence="5" id="KW-0410">Iron transport</keyword>
<dbReference type="SUPFAM" id="SSF56935">
    <property type="entry name" value="Porins"/>
    <property type="match status" value="1"/>
</dbReference>
<dbReference type="Pfam" id="PF07715">
    <property type="entry name" value="Plug"/>
    <property type="match status" value="1"/>
</dbReference>
<evidence type="ECO:0000256" key="13">
    <source>
        <dbReference type="ARBA" id="ARBA00023237"/>
    </source>
</evidence>
<keyword evidence="4 14" id="KW-1134">Transmembrane beta strand</keyword>
<evidence type="ECO:0000256" key="10">
    <source>
        <dbReference type="ARBA" id="ARBA00023077"/>
    </source>
</evidence>
<dbReference type="InterPro" id="IPR037066">
    <property type="entry name" value="Plug_dom_sf"/>
</dbReference>
<evidence type="ECO:0000256" key="16">
    <source>
        <dbReference type="SAM" id="MobiDB-lite"/>
    </source>
</evidence>
<dbReference type="AlphaFoldDB" id="A0A261VDJ4"/>
<evidence type="ECO:0000256" key="15">
    <source>
        <dbReference type="RuleBase" id="RU003357"/>
    </source>
</evidence>
<sequence>MPSHPFRPEHRRPPARSTAADSALGRQRRAAHLAWLLSTTLALATAGAAAQNQATPQARAYAIAAASLSQALTAYANAAGVELTMDAKLLQDKQSPGLNGRYSVAEGFAELLRGHGLRAEPEANGSYTLRAAGAADSVTLAPVNVTGQGESATGRFTGYAATLSATGTKTDTPLIETPQSISVVGAEEIETLKAQNLQDALGYVAGVSRFEGISRVQDTLYIRGFQAQAGTGSFYRDGTKYTVNAFNGKQEIYGLERIEVLKGASSVLYGSAAPGGLVNMVSKRPTPYALRELNVELGNFDRKQISGDLGGPLDDDGVWSYRLTFLQRDSDTFVDHVKDDRSFVAPALKWQPNASTSLTLLADYQKDKTNYVYWLPADGTIFSTPYGRIPRNRFTGEPGYSKFDVERYSVGYLFEHAFNDQVTFKNSLRYFHSRSDFPQVWVSGLAADQRTSAYRGGTLRWERSSAIVADTSVQIRASHGAVDHTLLAGFDYTRPKNQSERYDRSASNIDYYNPVYGSPLGAPTRDDWWSYNADTTQLGVYLQDQIKIANKWVILLGGRYDHARDNQSNLYTGVKSVDNETSQAFTGRAGLVYLADNGLAPFLSFGQSFEPTTGTDRQGSRFEPSTGDQYEIGLRYQPPGSRTLISIAAYQLTRQKVSVTDPVDPSYSAQIGEVRSRGFELEARSRIGSSTNLIAAYGYTDARTTKASPLQPAQVGLRSPGIPFHQFSVWADYSFGQFGLPGFKLGAGVRYQSSTKPNTGDFNVPAFTLVDAMAGYTTGPWSLALNVTNLFDKTYVGSCTTGCFYGEPRRIIGTASYRW</sequence>
<keyword evidence="12 18" id="KW-0675">Receptor</keyword>
<evidence type="ECO:0000256" key="5">
    <source>
        <dbReference type="ARBA" id="ARBA00022496"/>
    </source>
</evidence>
<evidence type="ECO:0000256" key="12">
    <source>
        <dbReference type="ARBA" id="ARBA00023170"/>
    </source>
</evidence>
<keyword evidence="9" id="KW-0406">Ion transport</keyword>
<keyword evidence="13 14" id="KW-0998">Cell outer membrane</keyword>
<dbReference type="EMBL" id="NEVU01000003">
    <property type="protein sequence ID" value="OZI71650.1"/>
    <property type="molecule type" value="Genomic_DNA"/>
</dbReference>
<keyword evidence="6 14" id="KW-0812">Transmembrane</keyword>
<dbReference type="PANTHER" id="PTHR32552:SF68">
    <property type="entry name" value="FERRICHROME OUTER MEMBRANE TRANSPORTER_PHAGE RECEPTOR"/>
    <property type="match status" value="1"/>
</dbReference>
<evidence type="ECO:0000256" key="7">
    <source>
        <dbReference type="ARBA" id="ARBA00022729"/>
    </source>
</evidence>